<keyword evidence="4 10" id="KW-0812">Transmembrane</keyword>
<evidence type="ECO:0000313" key="14">
    <source>
        <dbReference type="Proteomes" id="UP001075354"/>
    </source>
</evidence>
<feature type="transmembrane region" description="Helical" evidence="11">
    <location>
        <begin position="252"/>
        <end position="275"/>
    </location>
</feature>
<dbReference type="Pfam" id="PF00001">
    <property type="entry name" value="7tm_1"/>
    <property type="match status" value="1"/>
</dbReference>
<dbReference type="Proteomes" id="UP001075354">
    <property type="component" value="Chromosome 1"/>
</dbReference>
<feature type="transmembrane region" description="Helical" evidence="11">
    <location>
        <begin position="113"/>
        <end position="132"/>
    </location>
</feature>
<dbReference type="PROSITE" id="PS50262">
    <property type="entry name" value="G_PROTEIN_RECEP_F1_2"/>
    <property type="match status" value="1"/>
</dbReference>
<dbReference type="SMART" id="SM01381">
    <property type="entry name" value="7TM_GPCR_Srsx"/>
    <property type="match status" value="1"/>
</dbReference>
<dbReference type="PANTHER" id="PTHR24238">
    <property type="entry name" value="G-PROTEIN COUPLED RECEPTOR"/>
    <property type="match status" value="1"/>
</dbReference>
<accession>A0AAV7XY54</accession>
<evidence type="ECO:0000256" key="10">
    <source>
        <dbReference type="RuleBase" id="RU000688"/>
    </source>
</evidence>
<evidence type="ECO:0000256" key="4">
    <source>
        <dbReference type="ARBA" id="ARBA00022692"/>
    </source>
</evidence>
<keyword evidence="8 10" id="KW-0675">Receptor</keyword>
<evidence type="ECO:0000256" key="7">
    <source>
        <dbReference type="ARBA" id="ARBA00023136"/>
    </source>
</evidence>
<evidence type="ECO:0000256" key="8">
    <source>
        <dbReference type="ARBA" id="ARBA00023170"/>
    </source>
</evidence>
<dbReference type="EMBL" id="JAPTSV010000001">
    <property type="protein sequence ID" value="KAJ1531674.1"/>
    <property type="molecule type" value="Genomic_DNA"/>
</dbReference>
<keyword evidence="9 10" id="KW-0807">Transducer</keyword>
<dbReference type="PRINTS" id="PR01012">
    <property type="entry name" value="NRPEPTIDEYR"/>
</dbReference>
<protein>
    <recommendedName>
        <fullName evidence="12">G-protein coupled receptors family 1 profile domain-containing protein</fullName>
    </recommendedName>
</protein>
<evidence type="ECO:0000313" key="13">
    <source>
        <dbReference type="EMBL" id="KAJ1531674.1"/>
    </source>
</evidence>
<evidence type="ECO:0000256" key="1">
    <source>
        <dbReference type="ARBA" id="ARBA00004651"/>
    </source>
</evidence>
<comment type="similarity">
    <text evidence="2 10">Belongs to the G-protein coupled receptor 1 family.</text>
</comment>
<dbReference type="PRINTS" id="PR00237">
    <property type="entry name" value="GPCRRHODOPSN"/>
</dbReference>
<keyword evidence="7 11" id="KW-0472">Membrane</keyword>
<keyword evidence="3" id="KW-1003">Cell membrane</keyword>
<keyword evidence="5 11" id="KW-1133">Transmembrane helix</keyword>
<feature type="transmembrane region" description="Helical" evidence="11">
    <location>
        <begin position="172"/>
        <end position="192"/>
    </location>
</feature>
<feature type="transmembrane region" description="Helical" evidence="11">
    <location>
        <begin position="74"/>
        <end position="92"/>
    </location>
</feature>
<organism evidence="13 14">
    <name type="scientific">Megalurothrips usitatus</name>
    <name type="common">bean blossom thrips</name>
    <dbReference type="NCBI Taxonomy" id="439358"/>
    <lineage>
        <taxon>Eukaryota</taxon>
        <taxon>Metazoa</taxon>
        <taxon>Ecdysozoa</taxon>
        <taxon>Arthropoda</taxon>
        <taxon>Hexapoda</taxon>
        <taxon>Insecta</taxon>
        <taxon>Pterygota</taxon>
        <taxon>Neoptera</taxon>
        <taxon>Paraneoptera</taxon>
        <taxon>Thysanoptera</taxon>
        <taxon>Terebrantia</taxon>
        <taxon>Thripoidea</taxon>
        <taxon>Thripidae</taxon>
        <taxon>Megalurothrips</taxon>
    </lineage>
</organism>
<keyword evidence="14" id="KW-1185">Reference proteome</keyword>
<proteinExistence type="inferred from homology"/>
<dbReference type="PROSITE" id="PS00237">
    <property type="entry name" value="G_PROTEIN_RECEP_F1_1"/>
    <property type="match status" value="1"/>
</dbReference>
<dbReference type="AlphaFoldDB" id="A0AAV7XY54"/>
<evidence type="ECO:0000256" key="11">
    <source>
        <dbReference type="SAM" id="Phobius"/>
    </source>
</evidence>
<feature type="transmembrane region" description="Helical" evidence="11">
    <location>
        <begin position="213"/>
        <end position="232"/>
    </location>
</feature>
<dbReference type="GO" id="GO:0005886">
    <property type="term" value="C:plasma membrane"/>
    <property type="evidence" value="ECO:0007669"/>
    <property type="project" value="UniProtKB-SubCell"/>
</dbReference>
<dbReference type="InterPro" id="IPR000276">
    <property type="entry name" value="GPCR_Rhodpsn"/>
</dbReference>
<keyword evidence="6 10" id="KW-0297">G-protein coupled receptor</keyword>
<evidence type="ECO:0000256" key="5">
    <source>
        <dbReference type="ARBA" id="ARBA00022989"/>
    </source>
</evidence>
<feature type="transmembrane region" description="Helical" evidence="11">
    <location>
        <begin position="34"/>
        <end position="62"/>
    </location>
</feature>
<feature type="domain" description="G-protein coupled receptors family 1 profile" evidence="12">
    <location>
        <begin position="12"/>
        <end position="273"/>
    </location>
</feature>
<evidence type="ECO:0000256" key="2">
    <source>
        <dbReference type="ARBA" id="ARBA00010663"/>
    </source>
</evidence>
<dbReference type="Gene3D" id="1.20.1070.10">
    <property type="entry name" value="Rhodopsin 7-helix transmembrane proteins"/>
    <property type="match status" value="1"/>
</dbReference>
<gene>
    <name evidence="13" type="ORF">ONE63_000343</name>
</gene>
<dbReference type="SUPFAM" id="SSF81321">
    <property type="entry name" value="Family A G protein-coupled receptor-like"/>
    <property type="match status" value="1"/>
</dbReference>
<feature type="transmembrane region" description="Helical" evidence="11">
    <location>
        <begin position="6"/>
        <end position="22"/>
    </location>
</feature>
<dbReference type="InterPro" id="IPR017452">
    <property type="entry name" value="GPCR_Rhodpsn_7TM"/>
</dbReference>
<comment type="subcellular location">
    <subcellularLocation>
        <location evidence="1">Cell membrane</location>
        <topology evidence="1">Multi-pass membrane protein</topology>
    </subcellularLocation>
</comment>
<reference evidence="13" key="1">
    <citation type="submission" date="2022-12" db="EMBL/GenBank/DDBJ databases">
        <title>Chromosome-level genome assembly of the bean flower thrips Megalurothrips usitatus.</title>
        <authorList>
            <person name="Ma L."/>
            <person name="Liu Q."/>
            <person name="Li H."/>
            <person name="Cai W."/>
        </authorList>
    </citation>
    <scope>NUCLEOTIDE SEQUENCE</scope>
    <source>
        <strain evidence="13">Cailab_2022a</strain>
    </source>
</reference>
<dbReference type="CDD" id="cd15392">
    <property type="entry name" value="7tmA_PR4-like"/>
    <property type="match status" value="1"/>
</dbReference>
<dbReference type="PANTHER" id="PTHR24238:SF73">
    <property type="entry name" value="RYAMIDE RECEPTOR"/>
    <property type="match status" value="1"/>
</dbReference>
<dbReference type="GO" id="GO:0004983">
    <property type="term" value="F:neuropeptide Y receptor activity"/>
    <property type="evidence" value="ECO:0007669"/>
    <property type="project" value="InterPro"/>
</dbReference>
<evidence type="ECO:0000256" key="6">
    <source>
        <dbReference type="ARBA" id="ARBA00023040"/>
    </source>
</evidence>
<evidence type="ECO:0000256" key="9">
    <source>
        <dbReference type="ARBA" id="ARBA00023224"/>
    </source>
</evidence>
<evidence type="ECO:0000256" key="3">
    <source>
        <dbReference type="ARBA" id="ARBA00022475"/>
    </source>
</evidence>
<comment type="caution">
    <text evidence="13">The sequence shown here is derived from an EMBL/GenBank/DDBJ whole genome shotgun (WGS) entry which is preliminary data.</text>
</comment>
<sequence length="383" mass="43080">MYSAVFLVALLGNGLVMYCVVSSPRMRTATNYMLLNLAVGDMLMTLLCVPFTFVSTLLLQFWPFGAELCHTVSFSQAVSVLVSAYTLVVISVDRYLAVMRPLRTRLTRREAQCSMAAVWAGAVATALPIPYWSRLGQPEPWHRDCGKWVCQEVWPSAESRQYYSMALMSLQYLAPSCVLLYTYARIAVVIWVKRTPGEAENSRDRRFACAKRKMIKMMVVVVAGYTVCWLPFNALVVAWDAHTGLGDWPGLPPLWFCAHWLAMSHSCLNPLIYYWMNARFRASYRAAVARLPLVRRCLALPDHQHQQHHGNTNSTWTTVQMASYPLRARTHTLRHGCRCRGHAGQAQAATSTSSARAPWSAPCCSRRRFCAPASACERDAVTP</sequence>
<evidence type="ECO:0000259" key="12">
    <source>
        <dbReference type="PROSITE" id="PS50262"/>
    </source>
</evidence>
<dbReference type="InterPro" id="IPR000611">
    <property type="entry name" value="NPY_rcpt"/>
</dbReference>
<name>A0AAV7XY54_9NEOP</name>